<dbReference type="InterPro" id="IPR050327">
    <property type="entry name" value="Proton-linked_MCT"/>
</dbReference>
<keyword evidence="1" id="KW-0472">Membrane</keyword>
<dbReference type="PANTHER" id="PTHR11360">
    <property type="entry name" value="MONOCARBOXYLATE TRANSPORTER"/>
    <property type="match status" value="1"/>
</dbReference>
<reference evidence="2" key="1">
    <citation type="submission" date="2023-01" db="EMBL/GenBank/DDBJ databases">
        <title>Genome assembly of the deep-sea coral Lophelia pertusa.</title>
        <authorList>
            <person name="Herrera S."/>
            <person name="Cordes E."/>
        </authorList>
    </citation>
    <scope>NUCLEOTIDE SEQUENCE</scope>
    <source>
        <strain evidence="2">USNM1676648</strain>
        <tissue evidence="2">Polyp</tissue>
    </source>
</reference>
<dbReference type="AlphaFoldDB" id="A0A9X0CED0"/>
<evidence type="ECO:0000313" key="3">
    <source>
        <dbReference type="Proteomes" id="UP001163046"/>
    </source>
</evidence>
<keyword evidence="1" id="KW-0812">Transmembrane</keyword>
<accession>A0A9X0CED0</accession>
<comment type="caution">
    <text evidence="2">The sequence shown here is derived from an EMBL/GenBank/DDBJ whole genome shotgun (WGS) entry which is preliminary data.</text>
</comment>
<dbReference type="Proteomes" id="UP001163046">
    <property type="component" value="Unassembled WGS sequence"/>
</dbReference>
<feature type="transmembrane region" description="Helical" evidence="1">
    <location>
        <begin position="24"/>
        <end position="43"/>
    </location>
</feature>
<sequence length="97" mass="10843">MVPYVHLIKHCDDLGIPADKSSTLYLFIGIFASLGRLGAGFLCNMKFIKARHIHQAAAFTVGTSTMLLTLAKTYASIGRVCHYIQCGRWNDGNFHYY</sequence>
<dbReference type="PANTHER" id="PTHR11360:SF251">
    <property type="entry name" value="MAJOR FACILITATOR SUPERFAMILY (MFS) PROFILE DOMAIN-CONTAINING PROTEIN"/>
    <property type="match status" value="1"/>
</dbReference>
<gene>
    <name evidence="2" type="ORF">OS493_021669</name>
</gene>
<evidence type="ECO:0000313" key="2">
    <source>
        <dbReference type="EMBL" id="KAJ7330740.1"/>
    </source>
</evidence>
<protein>
    <submittedName>
        <fullName evidence="2">Uncharacterized protein</fullName>
    </submittedName>
</protein>
<name>A0A9X0CED0_9CNID</name>
<proteinExistence type="predicted"/>
<organism evidence="2 3">
    <name type="scientific">Desmophyllum pertusum</name>
    <dbReference type="NCBI Taxonomy" id="174260"/>
    <lineage>
        <taxon>Eukaryota</taxon>
        <taxon>Metazoa</taxon>
        <taxon>Cnidaria</taxon>
        <taxon>Anthozoa</taxon>
        <taxon>Hexacorallia</taxon>
        <taxon>Scleractinia</taxon>
        <taxon>Caryophylliina</taxon>
        <taxon>Caryophylliidae</taxon>
        <taxon>Desmophyllum</taxon>
    </lineage>
</organism>
<dbReference type="EMBL" id="MU827791">
    <property type="protein sequence ID" value="KAJ7330740.1"/>
    <property type="molecule type" value="Genomic_DNA"/>
</dbReference>
<keyword evidence="1" id="KW-1133">Transmembrane helix</keyword>
<evidence type="ECO:0000256" key="1">
    <source>
        <dbReference type="SAM" id="Phobius"/>
    </source>
</evidence>
<keyword evidence="3" id="KW-1185">Reference proteome</keyword>
<dbReference type="OrthoDB" id="2213137at2759"/>